<comment type="similarity">
    <text evidence="1">Belongs to the short-chain dehydrogenases/reductases (SDR) family.</text>
</comment>
<dbReference type="PRINTS" id="PR00080">
    <property type="entry name" value="SDRFAMILY"/>
</dbReference>
<proteinExistence type="inferred from homology"/>
<dbReference type="PANTHER" id="PTHR43639:SF1">
    <property type="entry name" value="SHORT-CHAIN DEHYDROGENASE_REDUCTASE FAMILY PROTEIN"/>
    <property type="match status" value="1"/>
</dbReference>
<gene>
    <name evidence="3" type="ORF">F1D05_02860</name>
</gene>
<reference evidence="3 4" key="2">
    <citation type="journal article" date="2020" name="Microbiol. Resour. Announc.">
        <title>Antarctic desert soil bacteria exhibit high novel natural product potential, evaluated through long-read genome sequencing and comparative genomics.</title>
        <authorList>
            <person name="Benaud N."/>
            <person name="Edwards R.J."/>
            <person name="Amos T.G."/>
            <person name="D'Agostino P.M."/>
            <person name="Gutierrez-Chavez C."/>
            <person name="Montgomery K."/>
            <person name="Nicetic I."/>
            <person name="Ferrari B.C."/>
        </authorList>
    </citation>
    <scope>NUCLEOTIDE SEQUENCE [LARGE SCALE GENOMIC DNA]</scope>
    <source>
        <strain evidence="3 4">SPB151</strain>
    </source>
</reference>
<keyword evidence="2" id="KW-0560">Oxidoreductase</keyword>
<name>A0A7G6X926_9ACTN</name>
<dbReference type="SUPFAM" id="SSF51735">
    <property type="entry name" value="NAD(P)-binding Rossmann-fold domains"/>
    <property type="match status" value="1"/>
</dbReference>
<dbReference type="PRINTS" id="PR00081">
    <property type="entry name" value="GDHRDH"/>
</dbReference>
<dbReference type="InterPro" id="IPR036291">
    <property type="entry name" value="NAD(P)-bd_dom_sf"/>
</dbReference>
<reference evidence="4" key="1">
    <citation type="submission" date="2019-09" db="EMBL/GenBank/DDBJ databases">
        <title>Antimicrobial potential of Antarctic Bacteria.</title>
        <authorList>
            <person name="Benaud N."/>
            <person name="Edwards R.J."/>
            <person name="Ferrari B.C."/>
        </authorList>
    </citation>
    <scope>NUCLEOTIDE SEQUENCE [LARGE SCALE GENOMIC DNA]</scope>
    <source>
        <strain evidence="4">SPB151</strain>
    </source>
</reference>
<accession>A0A7G6X926</accession>
<dbReference type="KEGG" id="kqi:F1D05_02860"/>
<dbReference type="AlphaFoldDB" id="A0A7G6X926"/>
<keyword evidence="4" id="KW-1185">Reference proteome</keyword>
<dbReference type="GO" id="GO:0016491">
    <property type="term" value="F:oxidoreductase activity"/>
    <property type="evidence" value="ECO:0007669"/>
    <property type="project" value="UniProtKB-KW"/>
</dbReference>
<dbReference type="Gene3D" id="3.40.50.720">
    <property type="entry name" value="NAD(P)-binding Rossmann-like Domain"/>
    <property type="match status" value="1"/>
</dbReference>
<dbReference type="PANTHER" id="PTHR43639">
    <property type="entry name" value="OXIDOREDUCTASE, SHORT-CHAIN DEHYDROGENASE/REDUCTASE FAMILY (AFU_ORTHOLOGUE AFUA_5G02870)"/>
    <property type="match status" value="1"/>
</dbReference>
<dbReference type="Pfam" id="PF13561">
    <property type="entry name" value="adh_short_C2"/>
    <property type="match status" value="1"/>
</dbReference>
<evidence type="ECO:0000256" key="1">
    <source>
        <dbReference type="ARBA" id="ARBA00006484"/>
    </source>
</evidence>
<evidence type="ECO:0000313" key="3">
    <source>
        <dbReference type="EMBL" id="QNE22741.1"/>
    </source>
</evidence>
<organism evidence="3 4">
    <name type="scientific">Kribbella qitaiheensis</name>
    <dbReference type="NCBI Taxonomy" id="1544730"/>
    <lineage>
        <taxon>Bacteria</taxon>
        <taxon>Bacillati</taxon>
        <taxon>Actinomycetota</taxon>
        <taxon>Actinomycetes</taxon>
        <taxon>Propionibacteriales</taxon>
        <taxon>Kribbellaceae</taxon>
        <taxon>Kribbella</taxon>
    </lineage>
</organism>
<evidence type="ECO:0000313" key="4">
    <source>
        <dbReference type="Proteomes" id="UP000515563"/>
    </source>
</evidence>
<dbReference type="EMBL" id="CP043661">
    <property type="protein sequence ID" value="QNE22741.1"/>
    <property type="molecule type" value="Genomic_DNA"/>
</dbReference>
<evidence type="ECO:0000256" key="2">
    <source>
        <dbReference type="ARBA" id="ARBA00023002"/>
    </source>
</evidence>
<sequence length="252" mass="26518">MRVAIVTGASSGIGSSAALEIARRGDGVILTYGRNKQRGLDTVAEIEKLGGTAVALPLDLGDSSTFAAFRDAVADALMTTWDTWTFEHVVNNAGIGASAMFEDTTEDFFGRLLRVLLKGPFFLTQTLLPLLADGGAILQISSGSALENSVEPGYSVYATVKGALLVLTRYLAKELSPRGIRVNSITPGPTRTRLGDDGFEKYPEVIPGLVARTALGRLGEPADVGKVIATLLSDDSAWVTAQNLDVSGGFNL</sequence>
<dbReference type="InterPro" id="IPR002347">
    <property type="entry name" value="SDR_fam"/>
</dbReference>
<dbReference type="Proteomes" id="UP000515563">
    <property type="component" value="Chromosome"/>
</dbReference>
<protein>
    <submittedName>
        <fullName evidence="3">SDR family oxidoreductase</fullName>
    </submittedName>
</protein>